<dbReference type="Proteomes" id="UP001431776">
    <property type="component" value="Unassembled WGS sequence"/>
</dbReference>
<keyword evidence="2" id="KW-0378">Hydrolase</keyword>
<dbReference type="GO" id="GO:0046872">
    <property type="term" value="F:metal ion binding"/>
    <property type="evidence" value="ECO:0007669"/>
    <property type="project" value="UniProtKB-KW"/>
</dbReference>
<dbReference type="GO" id="GO:0016810">
    <property type="term" value="F:hydrolase activity, acting on carbon-nitrogen (but not peptide) bonds"/>
    <property type="evidence" value="ECO:0007669"/>
    <property type="project" value="InterPro"/>
</dbReference>
<evidence type="ECO:0000256" key="1">
    <source>
        <dbReference type="ARBA" id="ARBA00022723"/>
    </source>
</evidence>
<evidence type="ECO:0000256" key="2">
    <source>
        <dbReference type="ARBA" id="ARBA00022801"/>
    </source>
</evidence>
<feature type="domain" description="NodB homology" evidence="3">
    <location>
        <begin position="253"/>
        <end position="464"/>
    </location>
</feature>
<dbReference type="InterPro" id="IPR050248">
    <property type="entry name" value="Polysacc_deacetylase_ArnD"/>
</dbReference>
<evidence type="ECO:0000313" key="5">
    <source>
        <dbReference type="Proteomes" id="UP001431776"/>
    </source>
</evidence>
<dbReference type="GO" id="GO:0005975">
    <property type="term" value="P:carbohydrate metabolic process"/>
    <property type="evidence" value="ECO:0007669"/>
    <property type="project" value="InterPro"/>
</dbReference>
<dbReference type="Gene3D" id="3.20.20.370">
    <property type="entry name" value="Glycoside hydrolase/deacetylase"/>
    <property type="match status" value="1"/>
</dbReference>
<dbReference type="InterPro" id="IPR002509">
    <property type="entry name" value="NODB_dom"/>
</dbReference>
<organism evidence="4 5">
    <name type="scientific">Anaerobaca lacustris</name>
    <dbReference type="NCBI Taxonomy" id="3044600"/>
    <lineage>
        <taxon>Bacteria</taxon>
        <taxon>Pseudomonadati</taxon>
        <taxon>Planctomycetota</taxon>
        <taxon>Phycisphaerae</taxon>
        <taxon>Sedimentisphaerales</taxon>
        <taxon>Anaerobacaceae</taxon>
        <taxon>Anaerobaca</taxon>
    </lineage>
</organism>
<dbReference type="EMBL" id="JASCXX010000011">
    <property type="protein sequence ID" value="MDI6449531.1"/>
    <property type="molecule type" value="Genomic_DNA"/>
</dbReference>
<sequence>MVSLHGNDMSVWNGTIVVGIWLVALAEVCGAAVRPSGWDRDWTADLGVHSSADLGRELMALLSATAPSTVRLEIIPVYIDCFDDSSEWTRVDGMTIEEVSEYDGQKAYLCGSKRFSSILATKLPASGSYNYSYMMKTFSEPKDLRNCNIACRLKMPEGSGMSHISHIHKVTLRLFDLDGTCVDYNLSWGQGCGWKEAILPQGDFVSASGDIDWSRIGSVAVLLYTKANATPSILLDRLMFFQDSVGATAPHVPIVINTFDDGLREQYDAAAYLSGKGMVGTFYIIGRTVDAAWPTCLSVDALMDMQYAGHLIGNHTWDHLMPFDGLTQDEQIEQITTMTRWMCLRGFGEGARILATPGNAWNPGMDRYLRPYYDQVRQVLSGGVAHRNPLYDRRRLRVTAALPSEAMTQVQKAIADSNWSAVVYMGHEMHHELLEEFKQYVDYLFEELQAGRIRVCLPVHLRSL</sequence>
<gene>
    <name evidence="4" type="ORF">QJ522_10800</name>
</gene>
<keyword evidence="5" id="KW-1185">Reference proteome</keyword>
<dbReference type="GO" id="GO:0016020">
    <property type="term" value="C:membrane"/>
    <property type="evidence" value="ECO:0007669"/>
    <property type="project" value="TreeGrafter"/>
</dbReference>
<name>A0AAW6U0C1_9BACT</name>
<dbReference type="PANTHER" id="PTHR10587">
    <property type="entry name" value="GLYCOSYL TRANSFERASE-RELATED"/>
    <property type="match status" value="1"/>
</dbReference>
<protein>
    <submittedName>
        <fullName evidence="4">Polysaccharide deacetylase family protein</fullName>
    </submittedName>
</protein>
<accession>A0AAW6U0C1</accession>
<comment type="caution">
    <text evidence="4">The sequence shown here is derived from an EMBL/GenBank/DDBJ whole genome shotgun (WGS) entry which is preliminary data.</text>
</comment>
<dbReference type="PROSITE" id="PS51677">
    <property type="entry name" value="NODB"/>
    <property type="match status" value="1"/>
</dbReference>
<evidence type="ECO:0000313" key="4">
    <source>
        <dbReference type="EMBL" id="MDI6449531.1"/>
    </source>
</evidence>
<dbReference type="Pfam" id="PF01522">
    <property type="entry name" value="Polysacc_deac_1"/>
    <property type="match status" value="1"/>
</dbReference>
<dbReference type="AlphaFoldDB" id="A0AAW6U0C1"/>
<evidence type="ECO:0000259" key="3">
    <source>
        <dbReference type="PROSITE" id="PS51677"/>
    </source>
</evidence>
<dbReference type="SUPFAM" id="SSF88713">
    <property type="entry name" value="Glycoside hydrolase/deacetylase"/>
    <property type="match status" value="1"/>
</dbReference>
<reference evidence="4" key="1">
    <citation type="submission" date="2023-05" db="EMBL/GenBank/DDBJ databases">
        <title>Anaerotaeda fermentans gen. nov., sp. nov., a novel anaerobic planctomycete of the new family within the order Sedimentisphaerales isolated from Taman Peninsula, Russia.</title>
        <authorList>
            <person name="Khomyakova M.A."/>
            <person name="Merkel A.Y."/>
            <person name="Slobodkin A.I."/>
        </authorList>
    </citation>
    <scope>NUCLEOTIDE SEQUENCE</scope>
    <source>
        <strain evidence="4">M17dextr</strain>
    </source>
</reference>
<dbReference type="PANTHER" id="PTHR10587:SF133">
    <property type="entry name" value="CHITIN DEACETYLASE 1-RELATED"/>
    <property type="match status" value="1"/>
</dbReference>
<proteinExistence type="predicted"/>
<dbReference type="RefSeq" id="WP_349244938.1">
    <property type="nucleotide sequence ID" value="NZ_JASCXX010000011.1"/>
</dbReference>
<dbReference type="InterPro" id="IPR011330">
    <property type="entry name" value="Glyco_hydro/deAcase_b/a-brl"/>
</dbReference>
<keyword evidence="1" id="KW-0479">Metal-binding</keyword>